<name>A0A0M0LI32_9BACI</name>
<dbReference type="PANTHER" id="PTHR43847:SF1">
    <property type="entry name" value="BLL3993 PROTEIN"/>
    <property type="match status" value="1"/>
</dbReference>
<evidence type="ECO:0000256" key="1">
    <source>
        <dbReference type="ARBA" id="ARBA00004141"/>
    </source>
</evidence>
<dbReference type="AlphaFoldDB" id="A0A0M0LI32"/>
<evidence type="ECO:0000256" key="5">
    <source>
        <dbReference type="SAM" id="Phobius"/>
    </source>
</evidence>
<keyword evidence="2 5" id="KW-0812">Transmembrane</keyword>
<dbReference type="RefSeq" id="WP_053399912.1">
    <property type="nucleotide sequence ID" value="NZ_JAUKEN010000002.1"/>
</dbReference>
<dbReference type="PANTHER" id="PTHR43847">
    <property type="entry name" value="BLL3993 PROTEIN"/>
    <property type="match status" value="1"/>
</dbReference>
<dbReference type="Gene3D" id="1.20.120.1630">
    <property type="match status" value="1"/>
</dbReference>
<organism evidence="6 7">
    <name type="scientific">Priestia koreensis</name>
    <dbReference type="NCBI Taxonomy" id="284581"/>
    <lineage>
        <taxon>Bacteria</taxon>
        <taxon>Bacillati</taxon>
        <taxon>Bacillota</taxon>
        <taxon>Bacilli</taxon>
        <taxon>Bacillales</taxon>
        <taxon>Bacillaceae</taxon>
        <taxon>Priestia</taxon>
    </lineage>
</organism>
<evidence type="ECO:0000313" key="6">
    <source>
        <dbReference type="EMBL" id="KOO50740.1"/>
    </source>
</evidence>
<feature type="transmembrane region" description="Helical" evidence="5">
    <location>
        <begin position="121"/>
        <end position="147"/>
    </location>
</feature>
<dbReference type="EMBL" id="LILC01000002">
    <property type="protein sequence ID" value="KOO50740.1"/>
    <property type="molecule type" value="Genomic_DNA"/>
</dbReference>
<protein>
    <recommendedName>
        <fullName evidence="8">Isoprenylcysteine carboxyl methyltransferase</fullName>
    </recommendedName>
</protein>
<feature type="transmembrane region" description="Helical" evidence="5">
    <location>
        <begin position="69"/>
        <end position="88"/>
    </location>
</feature>
<dbReference type="Proteomes" id="UP000037558">
    <property type="component" value="Unassembled WGS sequence"/>
</dbReference>
<feature type="transmembrane region" description="Helical" evidence="5">
    <location>
        <begin position="45"/>
        <end position="62"/>
    </location>
</feature>
<evidence type="ECO:0008006" key="8">
    <source>
        <dbReference type="Google" id="ProtNLM"/>
    </source>
</evidence>
<evidence type="ECO:0000256" key="3">
    <source>
        <dbReference type="ARBA" id="ARBA00022989"/>
    </source>
</evidence>
<evidence type="ECO:0000256" key="4">
    <source>
        <dbReference type="ARBA" id="ARBA00023136"/>
    </source>
</evidence>
<evidence type="ECO:0000256" key="2">
    <source>
        <dbReference type="ARBA" id="ARBA00022692"/>
    </source>
</evidence>
<accession>A0A0M0LI32</accession>
<evidence type="ECO:0000313" key="7">
    <source>
        <dbReference type="Proteomes" id="UP000037558"/>
    </source>
</evidence>
<dbReference type="InterPro" id="IPR052527">
    <property type="entry name" value="Metal_cation-efflux_comp"/>
</dbReference>
<keyword evidence="3 5" id="KW-1133">Transmembrane helix</keyword>
<dbReference type="STRING" id="284581.AMD01_03090"/>
<dbReference type="GO" id="GO:0016020">
    <property type="term" value="C:membrane"/>
    <property type="evidence" value="ECO:0007669"/>
    <property type="project" value="UniProtKB-SubCell"/>
</dbReference>
<dbReference type="OrthoDB" id="7203053at2"/>
<comment type="subcellular location">
    <subcellularLocation>
        <location evidence="1">Membrane</location>
        <topology evidence="1">Multi-pass membrane protein</topology>
    </subcellularLocation>
</comment>
<dbReference type="InterPro" id="IPR007269">
    <property type="entry name" value="ICMT_MeTrfase"/>
</dbReference>
<reference evidence="7" key="1">
    <citation type="submission" date="2015-08" db="EMBL/GenBank/DDBJ databases">
        <title>Fjat-14210 dsm16467.</title>
        <authorList>
            <person name="Liu B."/>
            <person name="Wang J."/>
            <person name="Zhu Y."/>
            <person name="Liu G."/>
            <person name="Chen Q."/>
            <person name="Chen Z."/>
            <person name="Lan J."/>
            <person name="Che J."/>
            <person name="Ge C."/>
            <person name="Shi H."/>
            <person name="Pan Z."/>
            <person name="Liu X."/>
        </authorList>
    </citation>
    <scope>NUCLEOTIDE SEQUENCE [LARGE SCALE GENOMIC DNA]</scope>
    <source>
        <strain evidence="7">DSM 16467</strain>
    </source>
</reference>
<gene>
    <name evidence="6" type="ORF">AMD01_03090</name>
</gene>
<keyword evidence="7" id="KW-1185">Reference proteome</keyword>
<sequence>MIFYLFLVLVIVQRLSELVVAKRNEKWMKSKGAIEAGKEHYKWLVLLHGGFFLCLIGEVDYFQRDLFSTWKWLLGAFILTQLLRIWVISSLGKYWNTKIIVLPQASIEMKGPYKYVKHPNYIIVAVEFILIPLLFQAYATLILFTLLNLFVLSIRIPAEEEALKMHTNYEDAVNGMKKI</sequence>
<comment type="caution">
    <text evidence="6">The sequence shown here is derived from an EMBL/GenBank/DDBJ whole genome shotgun (WGS) entry which is preliminary data.</text>
</comment>
<dbReference type="GO" id="GO:0004671">
    <property type="term" value="F:protein C-terminal S-isoprenylcysteine carboxyl O-methyltransferase activity"/>
    <property type="evidence" value="ECO:0007669"/>
    <property type="project" value="InterPro"/>
</dbReference>
<proteinExistence type="predicted"/>
<keyword evidence="4 5" id="KW-0472">Membrane</keyword>
<dbReference type="Pfam" id="PF04140">
    <property type="entry name" value="ICMT"/>
    <property type="match status" value="1"/>
</dbReference>
<dbReference type="PATRIC" id="fig|284581.3.peg.903"/>